<evidence type="ECO:0000256" key="4">
    <source>
        <dbReference type="ARBA" id="ARBA00022692"/>
    </source>
</evidence>
<evidence type="ECO:0000256" key="1">
    <source>
        <dbReference type="ARBA" id="ARBA00004128"/>
    </source>
</evidence>
<evidence type="ECO:0000259" key="10">
    <source>
        <dbReference type="PROSITE" id="PS50042"/>
    </source>
</evidence>
<gene>
    <name evidence="12" type="ORF">INT45_006317</name>
</gene>
<keyword evidence="4 9" id="KW-0812">Transmembrane</keyword>
<dbReference type="InterPro" id="IPR014710">
    <property type="entry name" value="RmlC-like_jellyroll"/>
</dbReference>
<evidence type="ECO:0000256" key="3">
    <source>
        <dbReference type="ARBA" id="ARBA00022554"/>
    </source>
</evidence>
<evidence type="ECO:0000256" key="9">
    <source>
        <dbReference type="SAM" id="Phobius"/>
    </source>
</evidence>
<evidence type="ECO:0000256" key="2">
    <source>
        <dbReference type="ARBA" id="ARBA00022448"/>
    </source>
</evidence>
<dbReference type="InterPro" id="IPR000595">
    <property type="entry name" value="cNMP-bd_dom"/>
</dbReference>
<dbReference type="OrthoDB" id="409725at2759"/>
<feature type="compositionally biased region" description="Low complexity" evidence="8">
    <location>
        <begin position="187"/>
        <end position="206"/>
    </location>
</feature>
<feature type="transmembrane region" description="Helical" evidence="9">
    <location>
        <begin position="643"/>
        <end position="675"/>
    </location>
</feature>
<name>A0A8H7VD14_9FUNG</name>
<dbReference type="CDD" id="cd00038">
    <property type="entry name" value="CAP_ED"/>
    <property type="match status" value="1"/>
</dbReference>
<dbReference type="Gene3D" id="2.60.120.10">
    <property type="entry name" value="Jelly Rolls"/>
    <property type="match status" value="1"/>
</dbReference>
<evidence type="ECO:0000256" key="6">
    <source>
        <dbReference type="ARBA" id="ARBA00022989"/>
    </source>
</evidence>
<keyword evidence="13" id="KW-1185">Reference proteome</keyword>
<evidence type="ECO:0000256" key="7">
    <source>
        <dbReference type="ARBA" id="ARBA00023136"/>
    </source>
</evidence>
<dbReference type="FunFam" id="3.30.750.24:FF:000012">
    <property type="entry name" value="Sulfate transporter family protein"/>
    <property type="match status" value="1"/>
</dbReference>
<feature type="transmembrane region" description="Helical" evidence="9">
    <location>
        <begin position="449"/>
        <end position="470"/>
    </location>
</feature>
<accession>A0A8H7VD14</accession>
<feature type="compositionally biased region" description="Basic and acidic residues" evidence="8">
    <location>
        <begin position="87"/>
        <end position="96"/>
    </location>
</feature>
<feature type="region of interest" description="Disordered" evidence="8">
    <location>
        <begin position="186"/>
        <end position="212"/>
    </location>
</feature>
<dbReference type="PANTHER" id="PTHR43310">
    <property type="entry name" value="SULFATE TRANSPORTER YBAR-RELATED"/>
    <property type="match status" value="1"/>
</dbReference>
<feature type="compositionally biased region" description="Low complexity" evidence="8">
    <location>
        <begin position="103"/>
        <end position="115"/>
    </location>
</feature>
<dbReference type="Pfam" id="PF00916">
    <property type="entry name" value="Sulfate_transp"/>
    <property type="match status" value="1"/>
</dbReference>
<dbReference type="PROSITE" id="PS50801">
    <property type="entry name" value="STAS"/>
    <property type="match status" value="1"/>
</dbReference>
<dbReference type="InterPro" id="IPR002645">
    <property type="entry name" value="STAS_dom"/>
</dbReference>
<dbReference type="PROSITE" id="PS50042">
    <property type="entry name" value="CNMP_BINDING_3"/>
    <property type="match status" value="1"/>
</dbReference>
<evidence type="ECO:0000256" key="8">
    <source>
        <dbReference type="SAM" id="MobiDB-lite"/>
    </source>
</evidence>
<feature type="domain" description="STAS" evidence="11">
    <location>
        <begin position="716"/>
        <end position="828"/>
    </location>
</feature>
<dbReference type="InterPro" id="IPR011547">
    <property type="entry name" value="SLC26A/SulP_dom"/>
</dbReference>
<dbReference type="InterPro" id="IPR018490">
    <property type="entry name" value="cNMP-bd_dom_sf"/>
</dbReference>
<dbReference type="SUPFAM" id="SSF51206">
    <property type="entry name" value="cAMP-binding domain-like"/>
    <property type="match status" value="1"/>
</dbReference>
<feature type="transmembrane region" description="Helical" evidence="9">
    <location>
        <begin position="381"/>
        <end position="405"/>
    </location>
</feature>
<dbReference type="SMART" id="SM00100">
    <property type="entry name" value="cNMP"/>
    <property type="match status" value="1"/>
</dbReference>
<protein>
    <recommendedName>
        <fullName evidence="14">Sulfate transporter family-domain-containing protein</fullName>
    </recommendedName>
</protein>
<evidence type="ECO:0000313" key="13">
    <source>
        <dbReference type="Proteomes" id="UP000646827"/>
    </source>
</evidence>
<dbReference type="Pfam" id="PF01740">
    <property type="entry name" value="STAS"/>
    <property type="match status" value="1"/>
</dbReference>
<feature type="domain" description="Cyclic nucleotide-binding" evidence="10">
    <location>
        <begin position="910"/>
        <end position="1024"/>
    </location>
</feature>
<dbReference type="GO" id="GO:0034490">
    <property type="term" value="P:basic amino acid transmembrane import into vacuole"/>
    <property type="evidence" value="ECO:0007669"/>
    <property type="project" value="UniProtKB-ARBA"/>
</dbReference>
<feature type="compositionally biased region" description="Basic residues" evidence="8">
    <location>
        <begin position="135"/>
        <end position="145"/>
    </location>
</feature>
<dbReference type="InterPro" id="IPR052706">
    <property type="entry name" value="Membrane-Transporter-like"/>
</dbReference>
<dbReference type="AlphaFoldDB" id="A0A8H7VD14"/>
<sequence>MDRRQSTDADSLPPIPEDQQLGSSPRDIISPINSRHSTTTTHDLPSRSYFSSHVNYDPHIDARYSASIESIRAQSVALGDLCMTDDTPTRSRRGTEVDITSTPSKGHPSSASPSVSNLSALLHHHHYDEQNGHGNKNKNTSKHQGYHYQQQDEESRPLLEHVDTGRTSSTQYHSIDADNTSLMQQYSSSHQNNNMGSQQQQQQQQQRYHHHHHHYSSSWLPQRLLGCLPSINHKQGGTSFIINLIKRPLECIPAVILGLLLNLLDAISYGMITFPLNNPIFASFGPDGISMFFVSCIVAQVVYSCGGSIFPGGNGSMMIEVVPFLHIMAEQIVTFVGAEHKQQVISSTMVAFALSSIMTGLAFFLLGAFNLGSLIGFFPRHILVGTIGGVGWFLVITGIEVSGRLEENFNYTIPIFRKVFLDQHTLMLWTAALGAALFLRLIQQKFTNALVVPAFYMILPIAFYLVLVVARLDINQVRDGGWIFPLVESDLPFWHFYTNFDFAMVDWEAVGKTIPAMLALTFFGVLHVPINVPALGVSTNKDDVNVNRELIAHGMSNAISGFLGSVQNYLVYTNSLLFIRSGGDSRLAGLMLAAATMALWMVGPWIVGYVPTLVVGSLIFHLGLDLLKEALYDTWGSVHYLEYITICMIIFFMAILGFVEGILLGIVMACIFFVVQNARSGDAIRSMHTGQELRSTVRRLYRQQKFLKHVGRQIQIIKLQGYLFFGTINQVETAIRDMLDERAWEMSPVRFLILDLQLVQGIDFSAAEAFVRIRRLLKNREMYMILCNIARHSDQAKALMKAGMWADELDEGDDLKCFEYLNDALEWCENTLLRAYFARMPHHRVPVPIKDTSTSVSEETHIDMIADASPRQKMVTKAIQQLIPDANVPQVYSNLSQPTLLMVQALSELTFDEIPVEFYHKLAGYLKKETYLRGQCLWKEGDRADCLIVLEQGSLRSLMSTGSSASASNNNNTKENNVVVESILPGTIVGELGLFTGGPHRTRSLIAEQDSVLWKLTQESFDHMRKTDPQVANQFIMLSLHFSSDRLETMIRYAFQLH</sequence>
<keyword evidence="3" id="KW-0926">Vacuole</keyword>
<dbReference type="Gene3D" id="3.30.750.24">
    <property type="entry name" value="STAS domain"/>
    <property type="match status" value="1"/>
</dbReference>
<feature type="transmembrane region" description="Helical" evidence="9">
    <location>
        <begin position="288"/>
        <end position="310"/>
    </location>
</feature>
<comment type="subcellular location">
    <subcellularLocation>
        <location evidence="1">Vacuole membrane</location>
        <topology evidence="1">Multi-pass membrane protein</topology>
    </subcellularLocation>
</comment>
<evidence type="ECO:0000256" key="5">
    <source>
        <dbReference type="ARBA" id="ARBA00022970"/>
    </source>
</evidence>
<evidence type="ECO:0000313" key="12">
    <source>
        <dbReference type="EMBL" id="KAG2218556.1"/>
    </source>
</evidence>
<feature type="compositionally biased region" description="Polar residues" evidence="8">
    <location>
        <begin position="31"/>
        <end position="51"/>
    </location>
</feature>
<proteinExistence type="predicted"/>
<dbReference type="EMBL" id="JAEPRB010000223">
    <property type="protein sequence ID" value="KAG2218556.1"/>
    <property type="molecule type" value="Genomic_DNA"/>
</dbReference>
<feature type="region of interest" description="Disordered" evidence="8">
    <location>
        <begin position="82"/>
        <end position="115"/>
    </location>
</feature>
<feature type="transmembrane region" description="Helical" evidence="9">
    <location>
        <begin position="426"/>
        <end position="443"/>
    </location>
</feature>
<feature type="region of interest" description="Disordered" evidence="8">
    <location>
        <begin position="1"/>
        <end position="51"/>
    </location>
</feature>
<dbReference type="SUPFAM" id="SSF52091">
    <property type="entry name" value="SpoIIaa-like"/>
    <property type="match status" value="1"/>
</dbReference>
<dbReference type="GO" id="GO:0000329">
    <property type="term" value="C:fungal-type vacuole membrane"/>
    <property type="evidence" value="ECO:0007669"/>
    <property type="project" value="UniProtKB-ARBA"/>
</dbReference>
<evidence type="ECO:0008006" key="14">
    <source>
        <dbReference type="Google" id="ProtNLM"/>
    </source>
</evidence>
<dbReference type="CDD" id="cd07042">
    <property type="entry name" value="STAS_SulP_like_sulfate_transporter"/>
    <property type="match status" value="1"/>
</dbReference>
<dbReference type="PANTHER" id="PTHR43310:SF4">
    <property type="entry name" value="AFR304WP"/>
    <property type="match status" value="1"/>
</dbReference>
<reference evidence="12 13" key="1">
    <citation type="submission" date="2020-12" db="EMBL/GenBank/DDBJ databases">
        <title>Metabolic potential, ecology and presence of endohyphal bacteria is reflected in genomic diversity of Mucoromycotina.</title>
        <authorList>
            <person name="Muszewska A."/>
            <person name="Okrasinska A."/>
            <person name="Steczkiewicz K."/>
            <person name="Drgas O."/>
            <person name="Orlowska M."/>
            <person name="Perlinska-Lenart U."/>
            <person name="Aleksandrzak-Piekarczyk T."/>
            <person name="Szatraj K."/>
            <person name="Zielenkiewicz U."/>
            <person name="Pilsyk S."/>
            <person name="Malc E."/>
            <person name="Mieczkowski P."/>
            <person name="Kruszewska J.S."/>
            <person name="Biernat P."/>
            <person name="Pawlowska J."/>
        </authorList>
    </citation>
    <scope>NUCLEOTIDE SEQUENCE [LARGE SCALE GENOMIC DNA]</scope>
    <source>
        <strain evidence="12 13">CBS 142.35</strain>
    </source>
</reference>
<feature type="transmembrane region" description="Helical" evidence="9">
    <location>
        <begin position="350"/>
        <end position="369"/>
    </location>
</feature>
<feature type="transmembrane region" description="Helical" evidence="9">
    <location>
        <begin position="590"/>
        <end position="623"/>
    </location>
</feature>
<feature type="transmembrane region" description="Helical" evidence="9">
    <location>
        <begin position="252"/>
        <end position="276"/>
    </location>
</feature>
<dbReference type="InterPro" id="IPR036513">
    <property type="entry name" value="STAS_dom_sf"/>
</dbReference>
<keyword evidence="6 9" id="KW-1133">Transmembrane helix</keyword>
<keyword evidence="7 9" id="KW-0472">Membrane</keyword>
<dbReference type="Proteomes" id="UP000646827">
    <property type="component" value="Unassembled WGS sequence"/>
</dbReference>
<keyword evidence="5" id="KW-0029">Amino-acid transport</keyword>
<feature type="region of interest" description="Disordered" evidence="8">
    <location>
        <begin position="128"/>
        <end position="156"/>
    </location>
</feature>
<organism evidence="12 13">
    <name type="scientific">Circinella minor</name>
    <dbReference type="NCBI Taxonomy" id="1195481"/>
    <lineage>
        <taxon>Eukaryota</taxon>
        <taxon>Fungi</taxon>
        <taxon>Fungi incertae sedis</taxon>
        <taxon>Mucoromycota</taxon>
        <taxon>Mucoromycotina</taxon>
        <taxon>Mucoromycetes</taxon>
        <taxon>Mucorales</taxon>
        <taxon>Lichtheimiaceae</taxon>
        <taxon>Circinella</taxon>
    </lineage>
</organism>
<comment type="caution">
    <text evidence="12">The sequence shown here is derived from an EMBL/GenBank/DDBJ whole genome shotgun (WGS) entry which is preliminary data.</text>
</comment>
<evidence type="ECO:0000259" key="11">
    <source>
        <dbReference type="PROSITE" id="PS50801"/>
    </source>
</evidence>
<dbReference type="Pfam" id="PF00027">
    <property type="entry name" value="cNMP_binding"/>
    <property type="match status" value="1"/>
</dbReference>
<keyword evidence="2" id="KW-0813">Transport</keyword>